<evidence type="ECO:0000313" key="11">
    <source>
        <dbReference type="Proteomes" id="UP001600894"/>
    </source>
</evidence>
<evidence type="ECO:0000256" key="5">
    <source>
        <dbReference type="ARBA" id="ARBA00022692"/>
    </source>
</evidence>
<feature type="transmembrane region" description="Helical" evidence="9">
    <location>
        <begin position="20"/>
        <end position="39"/>
    </location>
</feature>
<comment type="caution">
    <text evidence="10">The sequence shown here is derived from an EMBL/GenBank/DDBJ whole genome shotgun (WGS) entry which is preliminary data.</text>
</comment>
<comment type="subcellular location">
    <subcellularLocation>
        <location evidence="1 9">Cell membrane</location>
        <topology evidence="1">Multi-pass membrane protein</topology>
    </subcellularLocation>
    <subcellularLocation>
        <location evidence="9">Bacterial flagellum basal body</location>
    </subcellularLocation>
</comment>
<dbReference type="Pfam" id="PF01313">
    <property type="entry name" value="Bac_export_3"/>
    <property type="match status" value="1"/>
</dbReference>
<gene>
    <name evidence="9 10" type="primary">fliQ</name>
    <name evidence="10" type="ORF">F130042H8_15860</name>
</gene>
<evidence type="ECO:0000256" key="2">
    <source>
        <dbReference type="ARBA" id="ARBA00006156"/>
    </source>
</evidence>
<dbReference type="PANTHER" id="PTHR34040">
    <property type="entry name" value="FLAGELLAR BIOSYNTHETIC PROTEIN FLIQ"/>
    <property type="match status" value="1"/>
</dbReference>
<comment type="function">
    <text evidence="9">Role in flagellar biosynthesis.</text>
</comment>
<keyword evidence="5 9" id="KW-0812">Transmembrane</keyword>
<dbReference type="InterPro" id="IPR002191">
    <property type="entry name" value="Bac_export_3"/>
</dbReference>
<keyword evidence="7 9" id="KW-0472">Membrane</keyword>
<keyword evidence="6 9" id="KW-1133">Transmembrane helix</keyword>
<dbReference type="NCBIfam" id="TIGR01402">
    <property type="entry name" value="fliQ"/>
    <property type="match status" value="1"/>
</dbReference>
<keyword evidence="10" id="KW-0966">Cell projection</keyword>
<comment type="similarity">
    <text evidence="2 9">Belongs to the FliQ/MopD/SpaQ family.</text>
</comment>
<evidence type="ECO:0000256" key="1">
    <source>
        <dbReference type="ARBA" id="ARBA00004651"/>
    </source>
</evidence>
<dbReference type="PRINTS" id="PR00952">
    <property type="entry name" value="TYPE3IMQPROT"/>
</dbReference>
<evidence type="ECO:0000313" key="10">
    <source>
        <dbReference type="EMBL" id="GAA6268526.1"/>
    </source>
</evidence>
<reference evidence="10 11" key="1">
    <citation type="submission" date="2024-04" db="EMBL/GenBank/DDBJ databases">
        <title>Defined microbial consortia suppress multidrug-resistant proinflammatory Enterobacteriaceae via ecological control.</title>
        <authorList>
            <person name="Furuichi M."/>
            <person name="Kawaguchi T."/>
            <person name="Pust M."/>
            <person name="Yasuma K."/>
            <person name="Plichta D."/>
            <person name="Hasegawa N."/>
            <person name="Ohya T."/>
            <person name="Bhattarai S."/>
            <person name="Sasajima S."/>
            <person name="Aoto Y."/>
            <person name="Tuganbaev T."/>
            <person name="Yaginuma M."/>
            <person name="Ueda M."/>
            <person name="Okahashi N."/>
            <person name="Amafuji K."/>
            <person name="Kiridooshi Y."/>
            <person name="Sugita K."/>
            <person name="Strazar M."/>
            <person name="Skelly A."/>
            <person name="Suda W."/>
            <person name="Hattori M."/>
            <person name="Nakamoto N."/>
            <person name="Caballero S."/>
            <person name="Norman J."/>
            <person name="Olle B."/>
            <person name="Tanoue T."/>
            <person name="Arita M."/>
            <person name="Bucci V."/>
            <person name="Atarashi K."/>
            <person name="Xavier R."/>
            <person name="Honda K."/>
        </authorList>
    </citation>
    <scope>NUCLEOTIDE SEQUENCE [LARGE SCALE GENOMIC DNA]</scope>
    <source>
        <strain evidence="11">f13</strain>
    </source>
</reference>
<dbReference type="RefSeq" id="WP_176253558.1">
    <property type="nucleotide sequence ID" value="NZ_BAABXL010000001.1"/>
</dbReference>
<keyword evidence="4 9" id="KW-1003">Cell membrane</keyword>
<protein>
    <recommendedName>
        <fullName evidence="3 9">Flagellar biosynthetic protein FliQ</fullName>
    </recommendedName>
</protein>
<dbReference type="PIRSF" id="PIRSF004669">
    <property type="entry name" value="FliQ"/>
    <property type="match status" value="1"/>
</dbReference>
<evidence type="ECO:0000256" key="4">
    <source>
        <dbReference type="ARBA" id="ARBA00022475"/>
    </source>
</evidence>
<sequence length="87" mass="9801">MSNTEVLDIMYQAFQLAMKLSLPFLLVSMIVGVVIAVFQAATQINEQTMTFVPKLLAILALMGILGSSMLVMLQEFMYQIVDRIARW</sequence>
<dbReference type="PANTHER" id="PTHR34040:SF2">
    <property type="entry name" value="FLAGELLAR BIOSYNTHETIC PROTEIN FLIQ"/>
    <property type="match status" value="1"/>
</dbReference>
<organism evidence="10 11">
    <name type="scientific">Enterocloster alcoholdehydrogenati</name>
    <dbReference type="NCBI Taxonomy" id="2547410"/>
    <lineage>
        <taxon>Bacteria</taxon>
        <taxon>Bacillati</taxon>
        <taxon>Bacillota</taxon>
        <taxon>Clostridia</taxon>
        <taxon>Lachnospirales</taxon>
        <taxon>Lachnospiraceae</taxon>
        <taxon>Enterocloster</taxon>
    </lineage>
</organism>
<evidence type="ECO:0000256" key="9">
    <source>
        <dbReference type="RuleBase" id="RU364090"/>
    </source>
</evidence>
<dbReference type="EMBL" id="BAABXL010000001">
    <property type="protein sequence ID" value="GAA6268526.1"/>
    <property type="molecule type" value="Genomic_DNA"/>
</dbReference>
<keyword evidence="10" id="KW-0969">Cilium</keyword>
<evidence type="ECO:0000256" key="8">
    <source>
        <dbReference type="ARBA" id="ARBA00023143"/>
    </source>
</evidence>
<dbReference type="InterPro" id="IPR006305">
    <property type="entry name" value="FliQ"/>
</dbReference>
<keyword evidence="8 9" id="KW-0975">Bacterial flagellum</keyword>
<feature type="transmembrane region" description="Helical" evidence="9">
    <location>
        <begin position="51"/>
        <end position="73"/>
    </location>
</feature>
<evidence type="ECO:0000256" key="6">
    <source>
        <dbReference type="ARBA" id="ARBA00022989"/>
    </source>
</evidence>
<dbReference type="Proteomes" id="UP001600894">
    <property type="component" value="Unassembled WGS sequence"/>
</dbReference>
<keyword evidence="11" id="KW-1185">Reference proteome</keyword>
<name>A0ABQ0AWY9_9FIRM</name>
<accession>A0ABQ0AWY9</accession>
<evidence type="ECO:0000256" key="7">
    <source>
        <dbReference type="ARBA" id="ARBA00023136"/>
    </source>
</evidence>
<proteinExistence type="inferred from homology"/>
<keyword evidence="10" id="KW-0282">Flagellum</keyword>
<evidence type="ECO:0000256" key="3">
    <source>
        <dbReference type="ARBA" id="ARBA00021718"/>
    </source>
</evidence>